<gene>
    <name evidence="6" type="ORF">DMA12_15205</name>
</gene>
<feature type="domain" description="Erythromycin biosynthesis protein CIII-like N-terminal" evidence="5">
    <location>
        <begin position="22"/>
        <end position="220"/>
    </location>
</feature>
<dbReference type="PANTHER" id="PTHR48050">
    <property type="entry name" value="STEROL 3-BETA-GLUCOSYLTRANSFERASE"/>
    <property type="match status" value="1"/>
</dbReference>
<organism evidence="6 7">
    <name type="scientific">Amycolatopsis balhimycina DSM 5908</name>
    <dbReference type="NCBI Taxonomy" id="1081091"/>
    <lineage>
        <taxon>Bacteria</taxon>
        <taxon>Bacillati</taxon>
        <taxon>Actinomycetota</taxon>
        <taxon>Actinomycetes</taxon>
        <taxon>Pseudonocardiales</taxon>
        <taxon>Pseudonocardiaceae</taxon>
        <taxon>Amycolatopsis</taxon>
    </lineage>
</organism>
<dbReference type="Gene3D" id="3.40.50.2000">
    <property type="entry name" value="Glycogen Phosphorylase B"/>
    <property type="match status" value="2"/>
</dbReference>
<dbReference type="GO" id="GO:0016758">
    <property type="term" value="F:hexosyltransferase activity"/>
    <property type="evidence" value="ECO:0007669"/>
    <property type="project" value="UniProtKB-ARBA"/>
</dbReference>
<accession>A0A428WPE0</accession>
<dbReference type="InterPro" id="IPR010610">
    <property type="entry name" value="EryCIII-like_C"/>
</dbReference>
<protein>
    <submittedName>
        <fullName evidence="6">DUF1205 domain-containing protein</fullName>
    </submittedName>
</protein>
<keyword evidence="2" id="KW-0328">Glycosyltransferase</keyword>
<evidence type="ECO:0000256" key="3">
    <source>
        <dbReference type="ARBA" id="ARBA00022679"/>
    </source>
</evidence>
<proteinExistence type="inferred from homology"/>
<dbReference type="InterPro" id="IPR050426">
    <property type="entry name" value="Glycosyltransferase_28"/>
</dbReference>
<dbReference type="InterPro" id="IPR002213">
    <property type="entry name" value="UDP_glucos_trans"/>
</dbReference>
<dbReference type="Pfam" id="PF21036">
    <property type="entry name" value="EryCIII-like_N"/>
    <property type="match status" value="1"/>
</dbReference>
<keyword evidence="7" id="KW-1185">Reference proteome</keyword>
<dbReference type="RefSeq" id="WP_026468273.1">
    <property type="nucleotide sequence ID" value="NZ_QHHU01000018.1"/>
</dbReference>
<dbReference type="Pfam" id="PF06722">
    <property type="entry name" value="EryCIII-like_C"/>
    <property type="match status" value="1"/>
</dbReference>
<dbReference type="OrthoDB" id="5488434at2"/>
<dbReference type="AlphaFoldDB" id="A0A428WPE0"/>
<dbReference type="GO" id="GO:0008194">
    <property type="term" value="F:UDP-glycosyltransferase activity"/>
    <property type="evidence" value="ECO:0007669"/>
    <property type="project" value="InterPro"/>
</dbReference>
<name>A0A428WPE0_AMYBA</name>
<evidence type="ECO:0000313" key="7">
    <source>
        <dbReference type="Proteomes" id="UP000286716"/>
    </source>
</evidence>
<feature type="domain" description="Erythromycin biosynthesis protein CIII-like C-terminal" evidence="4">
    <location>
        <begin position="240"/>
        <end position="375"/>
    </location>
</feature>
<evidence type="ECO:0000259" key="4">
    <source>
        <dbReference type="Pfam" id="PF06722"/>
    </source>
</evidence>
<reference evidence="6 7" key="1">
    <citation type="submission" date="2018-05" db="EMBL/GenBank/DDBJ databases">
        <title>Evolution of GPA BGCs.</title>
        <authorList>
            <person name="Waglechner N."/>
            <person name="Wright G.D."/>
        </authorList>
    </citation>
    <scope>NUCLEOTIDE SEQUENCE [LARGE SCALE GENOMIC DNA]</scope>
    <source>
        <strain evidence="6 7">DSM 5908</strain>
    </source>
</reference>
<comment type="similarity">
    <text evidence="1">Belongs to the glycosyltransferase 28 family.</text>
</comment>
<dbReference type="EMBL" id="QHHU01000018">
    <property type="protein sequence ID" value="RSM44888.1"/>
    <property type="molecule type" value="Genomic_DNA"/>
</dbReference>
<dbReference type="Proteomes" id="UP000286716">
    <property type="component" value="Unassembled WGS sequence"/>
</dbReference>
<keyword evidence="3" id="KW-0808">Transferase</keyword>
<evidence type="ECO:0000313" key="6">
    <source>
        <dbReference type="EMBL" id="RSM44888.1"/>
    </source>
</evidence>
<evidence type="ECO:0000256" key="2">
    <source>
        <dbReference type="ARBA" id="ARBA00022676"/>
    </source>
</evidence>
<dbReference type="PANTHER" id="PTHR48050:SF13">
    <property type="entry name" value="STEROL 3-BETA-GLUCOSYLTRANSFERASE UGT80A2"/>
    <property type="match status" value="1"/>
</dbReference>
<evidence type="ECO:0000259" key="5">
    <source>
        <dbReference type="Pfam" id="PF21036"/>
    </source>
</evidence>
<dbReference type="InterPro" id="IPR048284">
    <property type="entry name" value="EryCIII-like_N"/>
</dbReference>
<comment type="caution">
    <text evidence="6">The sequence shown here is derived from an EMBL/GenBank/DDBJ whole genome shotgun (WGS) entry which is preliminary data.</text>
</comment>
<sequence length="391" mass="42215">MRVLFLSWAWGSHLQPMVPFGWALRAAGHEVLVASHPFFAPTITRAGLTALPVGDDVHVRALMTDAHRRWSLDRSEIEHRGRMAVATATKSAVAMAKDTYRFARDWRPDFVVYEPMAFLGPGLAADLGVPSYRLLWATDFVASIADVPEAEDGILGGLGTREALTASFGDVTLDPCPPSLRPADDLVRRSLRYVPYNGPAVLPAWLRIPPARPRVVVTWGGSLHYLGWKNAFLAPRITQILAEQDVEVVVAVLEEQIPEFGPVPDNVVHLGPVALNLVLRDCAAVIHQGGAGTTMTALSAGVPQLVFPWAADAIVNARYLRDAGAAQFSMPMDLGDAALRQAVSRFLAGLPGLQAGADLLHREHLAMPSPVEVALGIERDVLGTHERACAP</sequence>
<evidence type="ECO:0000256" key="1">
    <source>
        <dbReference type="ARBA" id="ARBA00006962"/>
    </source>
</evidence>
<dbReference type="GO" id="GO:0017000">
    <property type="term" value="P:antibiotic biosynthetic process"/>
    <property type="evidence" value="ECO:0007669"/>
    <property type="project" value="UniProtKB-ARBA"/>
</dbReference>
<dbReference type="CDD" id="cd03784">
    <property type="entry name" value="GT1_Gtf-like"/>
    <property type="match status" value="1"/>
</dbReference>
<dbReference type="SUPFAM" id="SSF53756">
    <property type="entry name" value="UDP-Glycosyltransferase/glycogen phosphorylase"/>
    <property type="match status" value="1"/>
</dbReference>